<accession>A0A2H0RIX7</accession>
<dbReference type="AlphaFoldDB" id="A0A2H0RIX7"/>
<evidence type="ECO:0000313" key="2">
    <source>
        <dbReference type="EMBL" id="PIR45735.1"/>
    </source>
</evidence>
<dbReference type="Proteomes" id="UP000230431">
    <property type="component" value="Unassembled WGS sequence"/>
</dbReference>
<name>A0A2H0RIX7_9BACT</name>
<feature type="chain" id="PRO_5013648322" description="Ig-like domain-containing protein" evidence="1">
    <location>
        <begin position="26"/>
        <end position="338"/>
    </location>
</feature>
<evidence type="ECO:0000313" key="3">
    <source>
        <dbReference type="Proteomes" id="UP000230431"/>
    </source>
</evidence>
<gene>
    <name evidence="2" type="ORF">COV08_03675</name>
</gene>
<proteinExistence type="predicted"/>
<feature type="signal peptide" evidence="1">
    <location>
        <begin position="1"/>
        <end position="25"/>
    </location>
</feature>
<organism evidence="2 3">
    <name type="scientific">Candidatus Vogelbacteria bacterium CG10_big_fil_rev_8_21_14_0_10_49_38</name>
    <dbReference type="NCBI Taxonomy" id="1975043"/>
    <lineage>
        <taxon>Bacteria</taxon>
        <taxon>Candidatus Vogeliibacteriota</taxon>
    </lineage>
</organism>
<dbReference type="EMBL" id="PCYK01000030">
    <property type="protein sequence ID" value="PIR45735.1"/>
    <property type="molecule type" value="Genomic_DNA"/>
</dbReference>
<sequence>MMFKFQLVIFVLFSLFLLPASVARAVIEDGTGNNVVAKVEPTSPKPGELVTISLSGYGFDLDRSHFRWFKDTKEISRGFGQKTLSFQTGPLGQKTTINVLISYNSRLVAEKSFIFDPTDLKISWQAESLIPPFYQGRARVSAGSTIKLAAEPHLVDNQGRLKTNNELVYYWSRDGKILTAESGIGRNTIELKTEPADTILKINLLVETLDKKQSATETLVINLTRPRIIFYEKEPLTGTDFSQPIVTNYPLNKEEVTFQALPLFWPTDKLNQLLYHWKVNEVNVFSPSGHPELLVVRRPAGASGQSEIKLELKDHQNNNFQTSGRFNVKFNSDLLKLN</sequence>
<keyword evidence="1" id="KW-0732">Signal</keyword>
<protein>
    <recommendedName>
        <fullName evidence="4">Ig-like domain-containing protein</fullName>
    </recommendedName>
</protein>
<evidence type="ECO:0008006" key="4">
    <source>
        <dbReference type="Google" id="ProtNLM"/>
    </source>
</evidence>
<evidence type="ECO:0000256" key="1">
    <source>
        <dbReference type="SAM" id="SignalP"/>
    </source>
</evidence>
<reference evidence="2 3" key="1">
    <citation type="submission" date="2017-09" db="EMBL/GenBank/DDBJ databases">
        <title>Depth-based differentiation of microbial function through sediment-hosted aquifers and enrichment of novel symbionts in the deep terrestrial subsurface.</title>
        <authorList>
            <person name="Probst A.J."/>
            <person name="Ladd B."/>
            <person name="Jarett J.K."/>
            <person name="Geller-Mcgrath D.E."/>
            <person name="Sieber C.M."/>
            <person name="Emerson J.B."/>
            <person name="Anantharaman K."/>
            <person name="Thomas B.C."/>
            <person name="Malmstrom R."/>
            <person name="Stieglmeier M."/>
            <person name="Klingl A."/>
            <person name="Woyke T."/>
            <person name="Ryan C.M."/>
            <person name="Banfield J.F."/>
        </authorList>
    </citation>
    <scope>NUCLEOTIDE SEQUENCE [LARGE SCALE GENOMIC DNA]</scope>
    <source>
        <strain evidence="2">CG10_big_fil_rev_8_21_14_0_10_49_38</strain>
    </source>
</reference>
<comment type="caution">
    <text evidence="2">The sequence shown here is derived from an EMBL/GenBank/DDBJ whole genome shotgun (WGS) entry which is preliminary data.</text>
</comment>